<evidence type="ECO:0000256" key="2">
    <source>
        <dbReference type="ARBA" id="ARBA00022989"/>
    </source>
</evidence>
<dbReference type="PROSITE" id="PS50850">
    <property type="entry name" value="MFS"/>
    <property type="match status" value="1"/>
</dbReference>
<dbReference type="AlphaFoldDB" id="R4V7W5"/>
<keyword evidence="3 4" id="KW-0472">Membrane</keyword>
<dbReference type="SUPFAM" id="SSF103473">
    <property type="entry name" value="MFS general substrate transporter"/>
    <property type="match status" value="1"/>
</dbReference>
<dbReference type="HOGENOM" id="CLU_047644_2_0_6"/>
<keyword evidence="7" id="KW-1185">Reference proteome</keyword>
<evidence type="ECO:0000256" key="1">
    <source>
        <dbReference type="ARBA" id="ARBA00022692"/>
    </source>
</evidence>
<evidence type="ECO:0000256" key="4">
    <source>
        <dbReference type="SAM" id="Phobius"/>
    </source>
</evidence>
<dbReference type="Proteomes" id="UP000017881">
    <property type="component" value="Chromosome"/>
</dbReference>
<dbReference type="PATRIC" id="fig|1260251.3.peg.1006"/>
<dbReference type="RefSeq" id="WP_016353397.1">
    <property type="nucleotide sequence ID" value="NC_021291.1"/>
</dbReference>
<feature type="transmembrane region" description="Helical" evidence="4">
    <location>
        <begin position="173"/>
        <end position="193"/>
    </location>
</feature>
<dbReference type="eggNOG" id="COG2814">
    <property type="taxonomic scope" value="Bacteria"/>
</dbReference>
<sequence length="403" mass="41881">MAVSTPRERMNVAILAASQALFLMTAVTVMTLSGMVGQQLTPSPALATLPIALMQVGTLVATFPASMLMKRIGRRTGFMLGAGGGGVTGAALAAYGIAESSFLLFNLGNLLLGVYQAFAMYYRFAAADCASASFRSRAISLVLAGGVIAAILGPINANHGQLLWGAHPEAGPYLILVGLTLIATLLVGGLRVPPASEPGAAEPQRDLGQIARQGAFRVALIAAAIGYAVMILVMTATPLAMQQAGYSMGDAALVMQWHVLGMFAPSFFTGTLIARFGVLNILLTGGLLLALSATVAISGQAVPQYWLALLLLGVGWNFLFIGGSTLLTQTHTPAERGKVQGLNDLVIFSLVAFGSLMAGALLHHLGWIGLNLSVLPFVLITLLATSWLRFGAPAEPRPVERAG</sequence>
<evidence type="ECO:0000313" key="7">
    <source>
        <dbReference type="Proteomes" id="UP000017881"/>
    </source>
</evidence>
<feature type="transmembrane region" description="Helical" evidence="4">
    <location>
        <begin position="45"/>
        <end position="65"/>
    </location>
</feature>
<feature type="transmembrane region" description="Helical" evidence="4">
    <location>
        <begin position="134"/>
        <end position="153"/>
    </location>
</feature>
<dbReference type="EMBL" id="CP005963">
    <property type="protein sequence ID" value="AGM41090.1"/>
    <property type="molecule type" value="Genomic_DNA"/>
</dbReference>
<dbReference type="OrthoDB" id="8558006at2"/>
<feature type="transmembrane region" description="Helical" evidence="4">
    <location>
        <begin position="368"/>
        <end position="388"/>
    </location>
</feature>
<dbReference type="KEGG" id="ssal:SPISAL_04980"/>
<feature type="transmembrane region" description="Helical" evidence="4">
    <location>
        <begin position="77"/>
        <end position="97"/>
    </location>
</feature>
<proteinExistence type="predicted"/>
<accession>R4V7W5</accession>
<dbReference type="Pfam" id="PF07690">
    <property type="entry name" value="MFS_1"/>
    <property type="match status" value="1"/>
</dbReference>
<dbReference type="PANTHER" id="PTHR23534">
    <property type="entry name" value="MFS PERMEASE"/>
    <property type="match status" value="1"/>
</dbReference>
<feature type="transmembrane region" description="Helical" evidence="4">
    <location>
        <begin position="12"/>
        <end position="33"/>
    </location>
</feature>
<dbReference type="Gene3D" id="1.20.1250.20">
    <property type="entry name" value="MFS general substrate transporter like domains"/>
    <property type="match status" value="1"/>
</dbReference>
<dbReference type="GO" id="GO:0022857">
    <property type="term" value="F:transmembrane transporter activity"/>
    <property type="evidence" value="ECO:0007669"/>
    <property type="project" value="InterPro"/>
</dbReference>
<reference evidence="6 7" key="1">
    <citation type="journal article" date="2013" name="Genome Announc.">
        <title>Draft Genome of Spiribacter salinus M19-40, an Abundant Gammaproteobacterium in Aquatic Hypersaline Environments.</title>
        <authorList>
            <person name="Leon M.J."/>
            <person name="Ghai R."/>
            <person name="Fernandez A.B."/>
            <person name="Sanchez-Porro C."/>
            <person name="Rodriguez-Valera F."/>
            <person name="Ventosa A."/>
        </authorList>
    </citation>
    <scope>NUCLEOTIDE SEQUENCE [LARGE SCALE GENOMIC DNA]</scope>
    <source>
        <strain evidence="6">M19-40</strain>
    </source>
</reference>
<organism evidence="6 7">
    <name type="scientific">Spiribacter salinus M19-40</name>
    <dbReference type="NCBI Taxonomy" id="1260251"/>
    <lineage>
        <taxon>Bacteria</taxon>
        <taxon>Pseudomonadati</taxon>
        <taxon>Pseudomonadota</taxon>
        <taxon>Gammaproteobacteria</taxon>
        <taxon>Chromatiales</taxon>
        <taxon>Ectothiorhodospiraceae</taxon>
        <taxon>Spiribacter</taxon>
    </lineage>
</organism>
<dbReference type="InterPro" id="IPR011701">
    <property type="entry name" value="MFS"/>
</dbReference>
<feature type="transmembrane region" description="Helical" evidence="4">
    <location>
        <begin position="341"/>
        <end position="362"/>
    </location>
</feature>
<feature type="domain" description="Major facilitator superfamily (MFS) profile" evidence="5">
    <location>
        <begin position="214"/>
        <end position="403"/>
    </location>
</feature>
<feature type="transmembrane region" description="Helical" evidence="4">
    <location>
        <begin position="103"/>
        <end position="122"/>
    </location>
</feature>
<feature type="transmembrane region" description="Helical" evidence="4">
    <location>
        <begin position="281"/>
        <end position="299"/>
    </location>
</feature>
<evidence type="ECO:0000259" key="5">
    <source>
        <dbReference type="PROSITE" id="PS50850"/>
    </source>
</evidence>
<name>R4V7W5_9GAMM</name>
<protein>
    <submittedName>
        <fullName evidence="6">Major facilitator superfamily transporter</fullName>
    </submittedName>
</protein>
<feature type="transmembrane region" description="Helical" evidence="4">
    <location>
        <begin position="305"/>
        <end position="329"/>
    </location>
</feature>
<evidence type="ECO:0000256" key="3">
    <source>
        <dbReference type="ARBA" id="ARBA00023136"/>
    </source>
</evidence>
<feature type="transmembrane region" description="Helical" evidence="4">
    <location>
        <begin position="254"/>
        <end position="274"/>
    </location>
</feature>
<evidence type="ECO:0000313" key="6">
    <source>
        <dbReference type="EMBL" id="AGM41090.1"/>
    </source>
</evidence>
<dbReference type="InterPro" id="IPR036259">
    <property type="entry name" value="MFS_trans_sf"/>
</dbReference>
<keyword evidence="2 4" id="KW-1133">Transmembrane helix</keyword>
<feature type="transmembrane region" description="Helical" evidence="4">
    <location>
        <begin position="214"/>
        <end position="234"/>
    </location>
</feature>
<dbReference type="InterPro" id="IPR020846">
    <property type="entry name" value="MFS_dom"/>
</dbReference>
<dbReference type="PANTHER" id="PTHR23534:SF1">
    <property type="entry name" value="MAJOR FACILITATOR SUPERFAMILY PROTEIN"/>
    <property type="match status" value="1"/>
</dbReference>
<gene>
    <name evidence="6" type="ORF">SPISAL_04980</name>
</gene>
<keyword evidence="1 4" id="KW-0812">Transmembrane</keyword>